<protein>
    <submittedName>
        <fullName evidence="1">Uncharacterized protein</fullName>
    </submittedName>
</protein>
<reference evidence="1 2" key="1">
    <citation type="journal article" date="2019" name="Int. J. Syst. Evol. Microbiol.">
        <title>The Global Catalogue of Microorganisms (GCM) 10K type strain sequencing project: providing services to taxonomists for standard genome sequencing and annotation.</title>
        <authorList>
            <consortium name="The Broad Institute Genomics Platform"/>
            <consortium name="The Broad Institute Genome Sequencing Center for Infectious Disease"/>
            <person name="Wu L."/>
            <person name="Ma J."/>
        </authorList>
    </citation>
    <scope>NUCLEOTIDE SEQUENCE [LARGE SCALE GENOMIC DNA]</scope>
    <source>
        <strain evidence="1 2">JCM 11136</strain>
    </source>
</reference>
<gene>
    <name evidence="1" type="ORF">GCM10009560_07200</name>
</gene>
<dbReference type="Proteomes" id="UP001501578">
    <property type="component" value="Unassembled WGS sequence"/>
</dbReference>
<dbReference type="EMBL" id="BAAAHQ010000001">
    <property type="protein sequence ID" value="GAA0914124.1"/>
    <property type="molecule type" value="Genomic_DNA"/>
</dbReference>
<accession>A0ABN1NQ21</accession>
<keyword evidence="2" id="KW-1185">Reference proteome</keyword>
<evidence type="ECO:0000313" key="2">
    <source>
        <dbReference type="Proteomes" id="UP001501578"/>
    </source>
</evidence>
<name>A0ABN1NQ21_9ACTN</name>
<comment type="caution">
    <text evidence="1">The sequence shown here is derived from an EMBL/GenBank/DDBJ whole genome shotgun (WGS) entry which is preliminary data.</text>
</comment>
<sequence>MAPPTGSPWLLLGGGRGATMIYRYHPSDNDGRFPEGVPVLVRFPLHDDDNDRDAWPWLPGTVLEQCDGDEWYVVVEESALAEPDPAAPDRDWLYPACFRDSSEIRPAWGE</sequence>
<evidence type="ECO:0000313" key="1">
    <source>
        <dbReference type="EMBL" id="GAA0914124.1"/>
    </source>
</evidence>
<organism evidence="1 2">
    <name type="scientific">Nonomuraea longicatena</name>
    <dbReference type="NCBI Taxonomy" id="83682"/>
    <lineage>
        <taxon>Bacteria</taxon>
        <taxon>Bacillati</taxon>
        <taxon>Actinomycetota</taxon>
        <taxon>Actinomycetes</taxon>
        <taxon>Streptosporangiales</taxon>
        <taxon>Streptosporangiaceae</taxon>
        <taxon>Nonomuraea</taxon>
    </lineage>
</organism>
<proteinExistence type="predicted"/>